<comment type="caution">
    <text evidence="3">The sequence shown here is derived from an EMBL/GenBank/DDBJ whole genome shotgun (WGS) entry which is preliminary data.</text>
</comment>
<dbReference type="InterPro" id="IPR042534">
    <property type="entry name" value="SAP18_sf"/>
</dbReference>
<evidence type="ECO:0008006" key="5">
    <source>
        <dbReference type="Google" id="ProtNLM"/>
    </source>
</evidence>
<dbReference type="Gene3D" id="3.10.20.550">
    <property type="entry name" value="ASAP complex, SAP18 subunit"/>
    <property type="match status" value="1"/>
</dbReference>
<keyword evidence="4" id="KW-1185">Reference proteome</keyword>
<dbReference type="PANTHER" id="PTHR13082">
    <property type="entry name" value="SAP18"/>
    <property type="match status" value="1"/>
</dbReference>
<comment type="similarity">
    <text evidence="1">Belongs to the SAP18 family.</text>
</comment>
<dbReference type="EMBL" id="CAJPDT010000034">
    <property type="protein sequence ID" value="CAF9923770.1"/>
    <property type="molecule type" value="Genomic_DNA"/>
</dbReference>
<feature type="compositionally biased region" description="Gly residues" evidence="2">
    <location>
        <begin position="287"/>
        <end position="296"/>
    </location>
</feature>
<dbReference type="PANTHER" id="PTHR13082:SF0">
    <property type="entry name" value="HISTONE DEACETYLASE COMPLEX SUBUNIT SAP18"/>
    <property type="match status" value="1"/>
</dbReference>
<dbReference type="Pfam" id="PF06487">
    <property type="entry name" value="SAP18"/>
    <property type="match status" value="1"/>
</dbReference>
<dbReference type="OrthoDB" id="440566at2759"/>
<proteinExistence type="inferred from homology"/>
<gene>
    <name evidence="3" type="ORF">IMSHALPRED_006013</name>
</gene>
<name>A0A8H3IK19_9LECA</name>
<dbReference type="GO" id="GO:0005634">
    <property type="term" value="C:nucleus"/>
    <property type="evidence" value="ECO:0007669"/>
    <property type="project" value="TreeGrafter"/>
</dbReference>
<feature type="compositionally biased region" description="Low complexity" evidence="2">
    <location>
        <begin position="136"/>
        <end position="154"/>
    </location>
</feature>
<protein>
    <recommendedName>
        <fullName evidence="5">Sin3-associated polypeptide Sap18</fullName>
    </recommendedName>
</protein>
<dbReference type="AlphaFoldDB" id="A0A8H3IK19"/>
<evidence type="ECO:0000313" key="4">
    <source>
        <dbReference type="Proteomes" id="UP000664534"/>
    </source>
</evidence>
<dbReference type="InterPro" id="IPR010516">
    <property type="entry name" value="SAP18"/>
</dbReference>
<accession>A0A8H3IK19</accession>
<evidence type="ECO:0000256" key="1">
    <source>
        <dbReference type="ARBA" id="ARBA00009143"/>
    </source>
</evidence>
<feature type="compositionally biased region" description="Basic and acidic residues" evidence="2">
    <location>
        <begin position="277"/>
        <end position="286"/>
    </location>
</feature>
<dbReference type="Proteomes" id="UP000664534">
    <property type="component" value="Unassembled WGS sequence"/>
</dbReference>
<evidence type="ECO:0000313" key="3">
    <source>
        <dbReference type="EMBL" id="CAF9923770.1"/>
    </source>
</evidence>
<reference evidence="3" key="1">
    <citation type="submission" date="2021-03" db="EMBL/GenBank/DDBJ databases">
        <authorList>
            <person name="Tagirdzhanova G."/>
        </authorList>
    </citation>
    <scope>NUCLEOTIDE SEQUENCE</scope>
</reference>
<feature type="region of interest" description="Disordered" evidence="2">
    <location>
        <begin position="260"/>
        <end position="302"/>
    </location>
</feature>
<feature type="region of interest" description="Disordered" evidence="2">
    <location>
        <begin position="124"/>
        <end position="162"/>
    </location>
</feature>
<evidence type="ECO:0000256" key="2">
    <source>
        <dbReference type="SAM" id="MobiDB-lite"/>
    </source>
</evidence>
<sequence length="302" mass="30245">MAMQTGPGGKVDRQTTTPFHLKLFYRTGSFHSLSDFPLATPNASSHLPPHLQIYTWPTCTLRELSHLLVTALPSLLPSPAIGTRLSYRLVYPDTHSAYPGAGAGAGAAPGRYLSKELGEVVVGDWGGGGGGDENNKNNGNSGNNNKTSNAANSGSGNGSVAEPSADAIVRDGVMAGALSGTPDKTLQEARFVIGDFISCAVMLPGPDGSVAPVRAAARGRGEFAGRGGGGGGYGFQGENGIGGFRGRGRGGFGGGFGGAGRGGGGGGGGDGGVPVGEWRRGERVPEGGRGGYGGGRGRGRGY</sequence>
<feature type="compositionally biased region" description="Gly residues" evidence="2">
    <location>
        <begin position="260"/>
        <end position="274"/>
    </location>
</feature>
<organism evidence="3 4">
    <name type="scientific">Imshaugia aleurites</name>
    <dbReference type="NCBI Taxonomy" id="172621"/>
    <lineage>
        <taxon>Eukaryota</taxon>
        <taxon>Fungi</taxon>
        <taxon>Dikarya</taxon>
        <taxon>Ascomycota</taxon>
        <taxon>Pezizomycotina</taxon>
        <taxon>Lecanoromycetes</taxon>
        <taxon>OSLEUM clade</taxon>
        <taxon>Lecanoromycetidae</taxon>
        <taxon>Lecanorales</taxon>
        <taxon>Lecanorineae</taxon>
        <taxon>Parmeliaceae</taxon>
        <taxon>Imshaugia</taxon>
    </lineage>
</organism>